<reference evidence="1 2" key="1">
    <citation type="submission" date="2021-08" db="EMBL/GenBank/DDBJ databases">
        <title>Draft genome sequence of Mycolicibacterium sp. NGTWS1702 strain.</title>
        <authorList>
            <person name="Matsumoto M."/>
            <person name="Tang B.C.C."/>
            <person name="Machida Y."/>
            <person name="Matoyama H."/>
            <person name="Kishihara T."/>
            <person name="Sato S."/>
            <person name="Kondo I."/>
            <person name="Sano M."/>
            <person name="Kato G."/>
        </authorList>
    </citation>
    <scope>NUCLEOTIDE SEQUENCE [LARGE SCALE GENOMIC DNA]</scope>
    <source>
        <strain evidence="1 2">NGTWSNA01</strain>
    </source>
</reference>
<sequence length="128" mass="14007">MAYLKPPWFVAKVFNRFAMATGVGHSETLTVIKRGSGQPQHIPVVIPEVDGVKYLVSTRGESQWVKNVRADPRVTVGSATYLATEIPVEQRAPVLAVYKPLAGRVVEGYWRALPDDADHPVFALTPGP</sequence>
<evidence type="ECO:0008006" key="3">
    <source>
        <dbReference type="Google" id="ProtNLM"/>
    </source>
</evidence>
<evidence type="ECO:0000313" key="2">
    <source>
        <dbReference type="Proteomes" id="UP001060504"/>
    </source>
</evidence>
<comment type="caution">
    <text evidence="1">The sequence shown here is derived from an EMBL/GenBank/DDBJ whole genome shotgun (WGS) entry which is preliminary data.</text>
</comment>
<protein>
    <recommendedName>
        <fullName evidence="3">Nitroreductase family deazaflavin-dependent oxidoreductase</fullName>
    </recommendedName>
</protein>
<dbReference type="Gene3D" id="2.30.110.10">
    <property type="entry name" value="Electron Transport, Fmn-binding Protein, Chain A"/>
    <property type="match status" value="1"/>
</dbReference>
<dbReference type="SUPFAM" id="SSF50475">
    <property type="entry name" value="FMN-binding split barrel"/>
    <property type="match status" value="1"/>
</dbReference>
<dbReference type="InterPro" id="IPR004378">
    <property type="entry name" value="F420H2_quin_Rdtase"/>
</dbReference>
<name>A0ABQ4V8D7_9MYCO</name>
<proteinExistence type="predicted"/>
<dbReference type="EMBL" id="BPRH01001553">
    <property type="protein sequence ID" value="GJF13817.1"/>
    <property type="molecule type" value="Genomic_DNA"/>
</dbReference>
<dbReference type="InterPro" id="IPR012349">
    <property type="entry name" value="Split_barrel_FMN-bd"/>
</dbReference>
<organism evidence="1 2">
    <name type="scientific">Mycolicibacterium cyprinidarum</name>
    <dbReference type="NCBI Taxonomy" id="2860311"/>
    <lineage>
        <taxon>Bacteria</taxon>
        <taxon>Bacillati</taxon>
        <taxon>Actinomycetota</taxon>
        <taxon>Actinomycetes</taxon>
        <taxon>Mycobacteriales</taxon>
        <taxon>Mycobacteriaceae</taxon>
        <taxon>Mycolicibacterium</taxon>
    </lineage>
</organism>
<accession>A0ABQ4V8D7</accession>
<dbReference type="Proteomes" id="UP001060504">
    <property type="component" value="Unassembled WGS sequence"/>
</dbReference>
<dbReference type="Pfam" id="PF04075">
    <property type="entry name" value="F420H2_quin_red"/>
    <property type="match status" value="1"/>
</dbReference>
<keyword evidence="2" id="KW-1185">Reference proteome</keyword>
<evidence type="ECO:0000313" key="1">
    <source>
        <dbReference type="EMBL" id="GJF13817.1"/>
    </source>
</evidence>
<gene>
    <name evidence="1" type="ORF">NGTWS1702_14700</name>
</gene>